<dbReference type="AlphaFoldDB" id="A0AAN7H1L5"/>
<dbReference type="GO" id="GO:0005739">
    <property type="term" value="C:mitochondrion"/>
    <property type="evidence" value="ECO:0007669"/>
    <property type="project" value="UniProtKB-SubCell"/>
</dbReference>
<dbReference type="SUPFAM" id="SSF75217">
    <property type="entry name" value="alpha/beta knot"/>
    <property type="match status" value="1"/>
</dbReference>
<feature type="compositionally biased region" description="Basic and acidic residues" evidence="10">
    <location>
        <begin position="242"/>
        <end position="251"/>
    </location>
</feature>
<comment type="subcellular location">
    <subcellularLocation>
        <location evidence="1">Mitochondrion</location>
    </subcellularLocation>
</comment>
<evidence type="ECO:0000256" key="4">
    <source>
        <dbReference type="ARBA" id="ARBA00022603"/>
    </source>
</evidence>
<dbReference type="PANTHER" id="PTHR46103">
    <property type="entry name" value="RRNA METHYLTRANSFERASE 1, MITOCHONDRIAL"/>
    <property type="match status" value="1"/>
</dbReference>
<evidence type="ECO:0000256" key="7">
    <source>
        <dbReference type="ARBA" id="ARBA00022946"/>
    </source>
</evidence>
<accession>A0AAN7H1L5</accession>
<feature type="region of interest" description="Disordered" evidence="10">
    <location>
        <begin position="127"/>
        <end position="380"/>
    </location>
</feature>
<reference evidence="12" key="2">
    <citation type="submission" date="2023-05" db="EMBL/GenBank/DDBJ databases">
        <authorList>
            <consortium name="Lawrence Berkeley National Laboratory"/>
            <person name="Steindorff A."/>
            <person name="Hensen N."/>
            <person name="Bonometti L."/>
            <person name="Westerberg I."/>
            <person name="Brannstrom I.O."/>
            <person name="Guillou S."/>
            <person name="Cros-Aarteil S."/>
            <person name="Calhoun S."/>
            <person name="Haridas S."/>
            <person name="Kuo A."/>
            <person name="Mondo S."/>
            <person name="Pangilinan J."/>
            <person name="Riley R."/>
            <person name="Labutti K."/>
            <person name="Andreopoulos B."/>
            <person name="Lipzen A."/>
            <person name="Chen C."/>
            <person name="Yanf M."/>
            <person name="Daum C."/>
            <person name="Ng V."/>
            <person name="Clum A."/>
            <person name="Ohm R."/>
            <person name="Martin F."/>
            <person name="Silar P."/>
            <person name="Natvig D."/>
            <person name="Lalanne C."/>
            <person name="Gautier V."/>
            <person name="Ament-Velasquez S.L."/>
            <person name="Kruys A."/>
            <person name="Hutchinson M.I."/>
            <person name="Powell A.J."/>
            <person name="Barry K."/>
            <person name="Miller A.N."/>
            <person name="Grigoriev I.V."/>
            <person name="Debuchy R."/>
            <person name="Gladieux P."/>
            <person name="Thoren M.H."/>
            <person name="Johannesson H."/>
        </authorList>
    </citation>
    <scope>NUCLEOTIDE SEQUENCE</scope>
    <source>
        <strain evidence="12">CBS 990.96</strain>
    </source>
</reference>
<dbReference type="InterPro" id="IPR029064">
    <property type="entry name" value="Ribosomal_eL30-like_sf"/>
</dbReference>
<reference evidence="12" key="1">
    <citation type="journal article" date="2023" name="Mol. Phylogenet. Evol.">
        <title>Genome-scale phylogeny and comparative genomics of the fungal order Sordariales.</title>
        <authorList>
            <person name="Hensen N."/>
            <person name="Bonometti L."/>
            <person name="Westerberg I."/>
            <person name="Brannstrom I.O."/>
            <person name="Guillou S."/>
            <person name="Cros-Aarteil S."/>
            <person name="Calhoun S."/>
            <person name="Haridas S."/>
            <person name="Kuo A."/>
            <person name="Mondo S."/>
            <person name="Pangilinan J."/>
            <person name="Riley R."/>
            <person name="LaButti K."/>
            <person name="Andreopoulos B."/>
            <person name="Lipzen A."/>
            <person name="Chen C."/>
            <person name="Yan M."/>
            <person name="Daum C."/>
            <person name="Ng V."/>
            <person name="Clum A."/>
            <person name="Steindorff A."/>
            <person name="Ohm R.A."/>
            <person name="Martin F."/>
            <person name="Silar P."/>
            <person name="Natvig D.O."/>
            <person name="Lalanne C."/>
            <person name="Gautier V."/>
            <person name="Ament-Velasquez S.L."/>
            <person name="Kruys A."/>
            <person name="Hutchinson M.I."/>
            <person name="Powell A.J."/>
            <person name="Barry K."/>
            <person name="Miller A.N."/>
            <person name="Grigoriev I.V."/>
            <person name="Debuchy R."/>
            <person name="Gladieux P."/>
            <person name="Hiltunen Thoren M."/>
            <person name="Johannesson H."/>
        </authorList>
    </citation>
    <scope>NUCLEOTIDE SEQUENCE</scope>
    <source>
        <strain evidence="12">CBS 990.96</strain>
    </source>
</reference>
<feature type="compositionally biased region" description="Basic and acidic residues" evidence="10">
    <location>
        <begin position="314"/>
        <end position="377"/>
    </location>
</feature>
<keyword evidence="7" id="KW-0809">Transit peptide</keyword>
<evidence type="ECO:0000256" key="3">
    <source>
        <dbReference type="ARBA" id="ARBA00022552"/>
    </source>
</evidence>
<feature type="compositionally biased region" description="Basic and acidic residues" evidence="10">
    <location>
        <begin position="274"/>
        <end position="307"/>
    </location>
</feature>
<evidence type="ECO:0000256" key="8">
    <source>
        <dbReference type="ARBA" id="ARBA00023128"/>
    </source>
</evidence>
<organism evidence="12 13">
    <name type="scientific">Podospora fimiseda</name>
    <dbReference type="NCBI Taxonomy" id="252190"/>
    <lineage>
        <taxon>Eukaryota</taxon>
        <taxon>Fungi</taxon>
        <taxon>Dikarya</taxon>
        <taxon>Ascomycota</taxon>
        <taxon>Pezizomycotina</taxon>
        <taxon>Sordariomycetes</taxon>
        <taxon>Sordariomycetidae</taxon>
        <taxon>Sordariales</taxon>
        <taxon>Podosporaceae</taxon>
        <taxon>Podospora</taxon>
    </lineage>
</organism>
<feature type="domain" description="RNA 2-O ribose methyltransferase substrate binding" evidence="11">
    <location>
        <begin position="390"/>
        <end position="473"/>
    </location>
</feature>
<protein>
    <recommendedName>
        <fullName evidence="9">rRNA methyltransferase 1, mitochondrial</fullName>
    </recommendedName>
</protein>
<dbReference type="Gene3D" id="3.40.1280.10">
    <property type="match status" value="1"/>
</dbReference>
<feature type="compositionally biased region" description="Basic and acidic residues" evidence="10">
    <location>
        <begin position="258"/>
        <end position="267"/>
    </location>
</feature>
<comment type="similarity">
    <text evidence="2">Belongs to the class IV-like SAM-binding methyltransferase superfamily. RNA methyltransferase TrmH family.</text>
</comment>
<evidence type="ECO:0000256" key="6">
    <source>
        <dbReference type="ARBA" id="ARBA00022691"/>
    </source>
</evidence>
<evidence type="ECO:0000259" key="11">
    <source>
        <dbReference type="SMART" id="SM00967"/>
    </source>
</evidence>
<feature type="region of interest" description="Disordered" evidence="10">
    <location>
        <begin position="72"/>
        <end position="98"/>
    </location>
</feature>
<evidence type="ECO:0000313" key="13">
    <source>
        <dbReference type="Proteomes" id="UP001301958"/>
    </source>
</evidence>
<proteinExistence type="inferred from homology"/>
<evidence type="ECO:0000256" key="1">
    <source>
        <dbReference type="ARBA" id="ARBA00004173"/>
    </source>
</evidence>
<feature type="compositionally biased region" description="Basic and acidic residues" evidence="10">
    <location>
        <begin position="171"/>
        <end position="235"/>
    </location>
</feature>
<name>A0AAN7H1L5_9PEZI</name>
<dbReference type="Pfam" id="PF08032">
    <property type="entry name" value="SpoU_sub_bind"/>
    <property type="match status" value="1"/>
</dbReference>
<feature type="compositionally biased region" description="Basic and acidic residues" evidence="10">
    <location>
        <begin position="138"/>
        <end position="159"/>
    </location>
</feature>
<dbReference type="CDD" id="cd18105">
    <property type="entry name" value="SpoU-like_MRM1"/>
    <property type="match status" value="1"/>
</dbReference>
<evidence type="ECO:0000256" key="10">
    <source>
        <dbReference type="SAM" id="MobiDB-lite"/>
    </source>
</evidence>
<dbReference type="GO" id="GO:0003723">
    <property type="term" value="F:RNA binding"/>
    <property type="evidence" value="ECO:0007669"/>
    <property type="project" value="InterPro"/>
</dbReference>
<dbReference type="InterPro" id="IPR001537">
    <property type="entry name" value="SpoU_MeTrfase"/>
</dbReference>
<evidence type="ECO:0000256" key="2">
    <source>
        <dbReference type="ARBA" id="ARBA00007228"/>
    </source>
</evidence>
<gene>
    <name evidence="12" type="ORF">QBC38DRAFT_140087</name>
</gene>
<dbReference type="Pfam" id="PF00588">
    <property type="entry name" value="SpoU_methylase"/>
    <property type="match status" value="1"/>
</dbReference>
<dbReference type="FunFam" id="3.30.1330.30:FF:000035">
    <property type="entry name" value="TrmH family RNA methyltransferase"/>
    <property type="match status" value="1"/>
</dbReference>
<dbReference type="GO" id="GO:0016435">
    <property type="term" value="F:rRNA (guanine) methyltransferase activity"/>
    <property type="evidence" value="ECO:0007669"/>
    <property type="project" value="TreeGrafter"/>
</dbReference>
<evidence type="ECO:0000256" key="9">
    <source>
        <dbReference type="ARBA" id="ARBA00034881"/>
    </source>
</evidence>
<sequence length="714" mass="79742">MALQLAYRAARISTTSSSGISFITQSTRALSLSSVLQASEWEVRGNQGNYADRKKAREELAAQRPAYKIRKGKKDITEYPDKHKPQSRQARFFDPKSSHGKKSLVYKFKTGQLSEELRTLQEKNGEFPDSISAFTTSKGEHVQENKYARKERSRYKNDVPADSDDISAMIRGEEPKARREDGKFSKQSRDFGDKSKGFGGGERDNKFGGFRDRASRPPRDNKFGGFKDRNSRPPRDNNFGGFKDRESRPPREGGFGGPRDRESRPPREGGFSGFKDRDSRPPREGGFNRDSRPPREGGFNRDSRPPREGGFNGFKDRESRPPREGGFKVHPPREGGFKRDTNFGDRPPRTFGDKPDFRSKNRDERPNSEPFNPRRNDPISIPYTTAASQFLYGKSVVEAALNAGRRKLYKLYIYHGPNRANVEENNQLRKLAERKGVEVITLHTEDDLRLLDKMAASRPHNGFILEASPLPEPPIKSLGPIPEAQEEYATLPGFPVELGYQSAEEAAINGTDIFFPAKSASHRPLVLVLDRILDPGNLGAILRTANFLGVTAVGMSKFGGAKLTPVALKASSGASETMNLFSIASLPEFLNSSRANGWVTYAAVSKEPSVHRQRRHVDLYDIERTDPLKKTPCILIMGSEGEGLDRLVIKKADYELSVPNMSGSGAVDSLNVGIAAGLLCTSFLKGMTQELNGVFETKKREVEEEEEVEKETMW</sequence>
<dbReference type="EMBL" id="MU865315">
    <property type="protein sequence ID" value="KAK4228752.1"/>
    <property type="molecule type" value="Genomic_DNA"/>
</dbReference>
<keyword evidence="6" id="KW-0949">S-adenosyl-L-methionine</keyword>
<dbReference type="Gene3D" id="3.30.1330.30">
    <property type="match status" value="1"/>
</dbReference>
<keyword evidence="8" id="KW-0496">Mitochondrion</keyword>
<keyword evidence="4 12" id="KW-0489">Methyltransferase</keyword>
<evidence type="ECO:0000256" key="5">
    <source>
        <dbReference type="ARBA" id="ARBA00022679"/>
    </source>
</evidence>
<dbReference type="InterPro" id="IPR047261">
    <property type="entry name" value="MRM1_MeTrfase_dom"/>
</dbReference>
<comment type="caution">
    <text evidence="12">The sequence shown here is derived from an EMBL/GenBank/DDBJ whole genome shotgun (WGS) entry which is preliminary data.</text>
</comment>
<dbReference type="InterPro" id="IPR047182">
    <property type="entry name" value="MRM1"/>
</dbReference>
<dbReference type="InterPro" id="IPR029026">
    <property type="entry name" value="tRNA_m1G_MTases_N"/>
</dbReference>
<keyword evidence="3" id="KW-0698">rRNA processing</keyword>
<dbReference type="InterPro" id="IPR013123">
    <property type="entry name" value="SpoU_subst-bd"/>
</dbReference>
<feature type="compositionally biased region" description="Basic and acidic residues" evidence="10">
    <location>
        <begin position="74"/>
        <end position="84"/>
    </location>
</feature>
<dbReference type="InterPro" id="IPR029028">
    <property type="entry name" value="Alpha/beta_knot_MTases"/>
</dbReference>
<keyword evidence="13" id="KW-1185">Reference proteome</keyword>
<dbReference type="PANTHER" id="PTHR46103:SF1">
    <property type="entry name" value="RRNA METHYLTRANSFERASE 1, MITOCHONDRIAL"/>
    <property type="match status" value="1"/>
</dbReference>
<keyword evidence="5" id="KW-0808">Transferase</keyword>
<dbReference type="Proteomes" id="UP001301958">
    <property type="component" value="Unassembled WGS sequence"/>
</dbReference>
<dbReference type="SMART" id="SM00967">
    <property type="entry name" value="SpoU_sub_bind"/>
    <property type="match status" value="1"/>
</dbReference>
<dbReference type="SUPFAM" id="SSF55315">
    <property type="entry name" value="L30e-like"/>
    <property type="match status" value="1"/>
</dbReference>
<evidence type="ECO:0000313" key="12">
    <source>
        <dbReference type="EMBL" id="KAK4228752.1"/>
    </source>
</evidence>